<evidence type="ECO:0000313" key="1">
    <source>
        <dbReference type="EMBL" id="OAQ66678.1"/>
    </source>
</evidence>
<accession>A0A179FN07</accession>
<dbReference type="KEGG" id="pchm:VFPPC_16056"/>
<organism evidence="1 2">
    <name type="scientific">Pochonia chlamydosporia 170</name>
    <dbReference type="NCBI Taxonomy" id="1380566"/>
    <lineage>
        <taxon>Eukaryota</taxon>
        <taxon>Fungi</taxon>
        <taxon>Dikarya</taxon>
        <taxon>Ascomycota</taxon>
        <taxon>Pezizomycotina</taxon>
        <taxon>Sordariomycetes</taxon>
        <taxon>Hypocreomycetidae</taxon>
        <taxon>Hypocreales</taxon>
        <taxon>Clavicipitaceae</taxon>
        <taxon>Pochonia</taxon>
    </lineage>
</organism>
<dbReference type="Proteomes" id="UP000078397">
    <property type="component" value="Unassembled WGS sequence"/>
</dbReference>
<protein>
    <submittedName>
        <fullName evidence="1">Uncharacterized protein</fullName>
    </submittedName>
</protein>
<proteinExistence type="predicted"/>
<reference evidence="1 2" key="1">
    <citation type="journal article" date="2016" name="PLoS Pathog.">
        <title>Biosynthesis of antibiotic leucinostatins in bio-control fungus Purpureocillium lilacinum and their inhibition on phytophthora revealed by genome mining.</title>
        <authorList>
            <person name="Wang G."/>
            <person name="Liu Z."/>
            <person name="Lin R."/>
            <person name="Li E."/>
            <person name="Mao Z."/>
            <person name="Ling J."/>
            <person name="Yang Y."/>
            <person name="Yin W.B."/>
            <person name="Xie B."/>
        </authorList>
    </citation>
    <scope>NUCLEOTIDE SEQUENCE [LARGE SCALE GENOMIC DNA]</scope>
    <source>
        <strain evidence="1">170</strain>
    </source>
</reference>
<sequence length="170" mass="18966">MHRLENAYCQLPLPLPLSPSKVFALSLSKVKRPGLVQRGILEQVSSTAECQPPGPSIYPTTRSLLSEALAMLSFLDLPDLAIFLIHSRFLFALQTHHTLREQQASDFACDSAEDCSPFFLSLADLSQTTTRLFYICRLPFARSFATANSLFQNTTLKRLTFGSGLLRRSL</sequence>
<dbReference type="GeneID" id="28857803"/>
<dbReference type="AlphaFoldDB" id="A0A179FN07"/>
<comment type="caution">
    <text evidence="1">The sequence shown here is derived from an EMBL/GenBank/DDBJ whole genome shotgun (WGS) entry which is preliminary data.</text>
</comment>
<gene>
    <name evidence="1" type="ORF">VFPPC_16056</name>
</gene>
<keyword evidence="2" id="KW-1185">Reference proteome</keyword>
<name>A0A179FN07_METCM</name>
<dbReference type="EMBL" id="LSBJ02000004">
    <property type="protein sequence ID" value="OAQ66678.1"/>
    <property type="molecule type" value="Genomic_DNA"/>
</dbReference>
<dbReference type="RefSeq" id="XP_018143765.1">
    <property type="nucleotide sequence ID" value="XM_018293809.1"/>
</dbReference>
<evidence type="ECO:0000313" key="2">
    <source>
        <dbReference type="Proteomes" id="UP000078397"/>
    </source>
</evidence>